<comment type="subunit">
    <text evidence="4">Interacts with the flavoprotein subunit within the SDH catalytic dimer.</text>
</comment>
<dbReference type="Pfam" id="PF03937">
    <property type="entry name" value="Sdh5"/>
    <property type="match status" value="1"/>
</dbReference>
<proteinExistence type="inferred from homology"/>
<dbReference type="InterPro" id="IPR005631">
    <property type="entry name" value="SDH"/>
</dbReference>
<comment type="similarity">
    <text evidence="4">Belongs to the SDHAF2 family.</text>
</comment>
<dbReference type="InterPro" id="IPR036714">
    <property type="entry name" value="SDH_sf"/>
</dbReference>
<dbReference type="FunFam" id="1.10.150.250:FF:000002">
    <property type="entry name" value="Succinate dehydrogenase assembly factor 2, mitochondrial"/>
    <property type="match status" value="1"/>
</dbReference>
<dbReference type="GO" id="GO:0034553">
    <property type="term" value="P:mitochondrial respiratory chain complex II assembly"/>
    <property type="evidence" value="ECO:0007669"/>
    <property type="project" value="TreeGrafter"/>
</dbReference>
<organism evidence="5 6">
    <name type="scientific">Araneus ventricosus</name>
    <name type="common">Orbweaver spider</name>
    <name type="synonym">Epeira ventricosa</name>
    <dbReference type="NCBI Taxonomy" id="182803"/>
    <lineage>
        <taxon>Eukaryota</taxon>
        <taxon>Metazoa</taxon>
        <taxon>Ecdysozoa</taxon>
        <taxon>Arthropoda</taxon>
        <taxon>Chelicerata</taxon>
        <taxon>Arachnida</taxon>
        <taxon>Araneae</taxon>
        <taxon>Araneomorphae</taxon>
        <taxon>Entelegynae</taxon>
        <taxon>Araneoidea</taxon>
        <taxon>Araneidae</taxon>
        <taxon>Araneus</taxon>
    </lineage>
</organism>
<keyword evidence="6" id="KW-1185">Reference proteome</keyword>
<dbReference type="GO" id="GO:0006099">
    <property type="term" value="P:tricarboxylic acid cycle"/>
    <property type="evidence" value="ECO:0007669"/>
    <property type="project" value="TreeGrafter"/>
</dbReference>
<evidence type="ECO:0000256" key="4">
    <source>
        <dbReference type="HAMAP-Rule" id="MF_03057"/>
    </source>
</evidence>
<name>A0A4Y2RY63_ARAVE</name>
<dbReference type="HAMAP" id="MF_03057">
    <property type="entry name" value="SDHAF2"/>
    <property type="match status" value="1"/>
</dbReference>
<dbReference type="SUPFAM" id="SSF109910">
    <property type="entry name" value="YgfY-like"/>
    <property type="match status" value="1"/>
</dbReference>
<dbReference type="AlphaFoldDB" id="A0A4Y2RY63"/>
<dbReference type="PANTHER" id="PTHR12469:SF2">
    <property type="entry name" value="SUCCINATE DEHYDROGENASE ASSEMBLY FACTOR 2, MITOCHONDRIAL"/>
    <property type="match status" value="1"/>
</dbReference>
<dbReference type="Proteomes" id="UP000499080">
    <property type="component" value="Unassembled WGS sequence"/>
</dbReference>
<reference evidence="5 6" key="1">
    <citation type="journal article" date="2019" name="Sci. Rep.">
        <title>Orb-weaving spider Araneus ventricosus genome elucidates the spidroin gene catalogue.</title>
        <authorList>
            <person name="Kono N."/>
            <person name="Nakamura H."/>
            <person name="Ohtoshi R."/>
            <person name="Moran D.A.P."/>
            <person name="Shinohara A."/>
            <person name="Yoshida Y."/>
            <person name="Fujiwara M."/>
            <person name="Mori M."/>
            <person name="Tomita M."/>
            <person name="Arakawa K."/>
        </authorList>
    </citation>
    <scope>NUCLEOTIDE SEQUENCE [LARGE SCALE GENOMIC DNA]</scope>
</reference>
<gene>
    <name evidence="5" type="primary">AAEL005866_1</name>
    <name evidence="5" type="ORF">AVEN_12258_1</name>
</gene>
<comment type="caution">
    <text evidence="5">The sequence shown here is derived from an EMBL/GenBank/DDBJ whole genome shotgun (WGS) entry which is preliminary data.</text>
</comment>
<evidence type="ECO:0000256" key="3">
    <source>
        <dbReference type="ARBA" id="ARBA00023186"/>
    </source>
</evidence>
<comment type="function">
    <text evidence="4">Plays an essential role in the assembly of succinate dehydrogenase (SDH), an enzyme complex (also referred to as respiratory complex II) that is a component of both the tricarboxylic acid (TCA) cycle and the mitochondrial electron transport chain, and which couples the oxidation of succinate to fumarate with the reduction of ubiquinone (coenzyme Q) to ubiquinol. Required for flavinylation (covalent attachment of FAD) of the flavoprotein subunit of the SDH catalytic dimer.</text>
</comment>
<keyword evidence="3 4" id="KW-0143">Chaperone</keyword>
<accession>A0A4Y2RY63</accession>
<dbReference type="EMBL" id="BGPR01018987">
    <property type="protein sequence ID" value="GBN80671.1"/>
    <property type="molecule type" value="Genomic_DNA"/>
</dbReference>
<dbReference type="InterPro" id="IPR028882">
    <property type="entry name" value="SDHAF2"/>
</dbReference>
<evidence type="ECO:0000256" key="2">
    <source>
        <dbReference type="ARBA" id="ARBA00023128"/>
    </source>
</evidence>
<comment type="subcellular location">
    <subcellularLocation>
        <location evidence="1 4">Mitochondrion matrix</location>
    </subcellularLocation>
</comment>
<dbReference type="PANTHER" id="PTHR12469">
    <property type="entry name" value="PROTEIN EMI5 HOMOLOG, MITOCHONDRIAL"/>
    <property type="match status" value="1"/>
</dbReference>
<sequence>MNRILALNTLRKCVFQKCNSTLRITSNLSRKYSVVSMSENGPNPYIERANECITDKRARLLYQSRKRGMLENGLILSTFAGKYLNNFNNEQLALYDKLINIPSNDWDLFYWATGVKSTPPEFQNEVMELLKRHVKNELKETRYTQPDLN</sequence>
<dbReference type="GO" id="GO:0005759">
    <property type="term" value="C:mitochondrial matrix"/>
    <property type="evidence" value="ECO:0007669"/>
    <property type="project" value="UniProtKB-SubCell"/>
</dbReference>
<evidence type="ECO:0000256" key="1">
    <source>
        <dbReference type="ARBA" id="ARBA00004305"/>
    </source>
</evidence>
<dbReference type="Gene3D" id="1.10.150.250">
    <property type="entry name" value="Flavinator of succinate dehydrogenase"/>
    <property type="match status" value="1"/>
</dbReference>
<protein>
    <recommendedName>
        <fullName evidence="4">Succinate dehydrogenase assembly factor 2, mitochondrial</fullName>
        <shortName evidence="4">SDH assembly factor 2</shortName>
        <shortName evidence="4">SDHAF2</shortName>
    </recommendedName>
</protein>
<dbReference type="OrthoDB" id="284292at2759"/>
<keyword evidence="2 4" id="KW-0496">Mitochondrion</keyword>
<dbReference type="GO" id="GO:0006121">
    <property type="term" value="P:mitochondrial electron transport, succinate to ubiquinone"/>
    <property type="evidence" value="ECO:0007669"/>
    <property type="project" value="UniProtKB-UniRule"/>
</dbReference>
<evidence type="ECO:0000313" key="6">
    <source>
        <dbReference type="Proteomes" id="UP000499080"/>
    </source>
</evidence>
<evidence type="ECO:0000313" key="5">
    <source>
        <dbReference type="EMBL" id="GBN80671.1"/>
    </source>
</evidence>